<dbReference type="InterPro" id="IPR036188">
    <property type="entry name" value="FAD/NAD-bd_sf"/>
</dbReference>
<comment type="similarity">
    <text evidence="2">Belongs to the FAD-dependent oxidoreductase family.</text>
</comment>
<sequence length="547" mass="58194">MAQEFKLKGLSGLDLQNGEKREVEVEGIEDGKILLVKQGDKTHALTSKCTHYGAPLKLGVLTPDGRLTCAWHGACFNVASGDVEDAPALDPLAKFDIVEKGGAVYIKGEESTIKSSRRQPNVKCSVQGQEKVLIIGGGSATIGAVQALREQNFKGGITVISRESALPYDRTKLSKALLADKSALEWRDSAWYESASVKIVEDEATSVDFSKKSVSTKSGAAYPYTKLILATGGTPNMLPLPGFKDLKNVFLLRSIPDVEAILAAVGEKKGKNIVVIGSSFIGMEVANCLASNNTVTVVGMESAPMERVMGAEVGKIFQKIVSKNGVKFQLSASVDSAQPSSSDSSVVGSVKLKDGSSLSCDLVILGVGVKPETTYLKDNSAVQLEKDGSLRVNEAFQLLSNPDVFAVGDIATYPYHGPGGSGSPTRIEHWNVAQNAGRSVAKSITQPNSKPKPFIPIFWSALGSQLRYCGNTPNGWDDLVLQGQPDDGKFAAFYAKGETVVAVASMMMDPVMSQSAELMRRGKMPSKSELKDGLDVLSVGLPTEVKI</sequence>
<keyword evidence="3" id="KW-0285">Flavoprotein</keyword>
<dbReference type="PROSITE" id="PS51296">
    <property type="entry name" value="RIESKE"/>
    <property type="match status" value="1"/>
</dbReference>
<keyword evidence="6" id="KW-0274">FAD</keyword>
<evidence type="ECO:0000256" key="5">
    <source>
        <dbReference type="ARBA" id="ARBA00022723"/>
    </source>
</evidence>
<dbReference type="InterPro" id="IPR036922">
    <property type="entry name" value="Rieske_2Fe-2S_sf"/>
</dbReference>
<dbReference type="Pfam" id="PF07992">
    <property type="entry name" value="Pyr_redox_2"/>
    <property type="match status" value="1"/>
</dbReference>
<dbReference type="InterPro" id="IPR050446">
    <property type="entry name" value="FAD-oxidoreductase/Apoptosis"/>
</dbReference>
<keyword evidence="5" id="KW-0479">Metal-binding</keyword>
<dbReference type="PRINTS" id="PR00411">
    <property type="entry name" value="PNDRDTASEI"/>
</dbReference>
<dbReference type="InterPro" id="IPR023753">
    <property type="entry name" value="FAD/NAD-binding_dom"/>
</dbReference>
<comment type="cofactor">
    <cofactor evidence="1">
        <name>FAD</name>
        <dbReference type="ChEBI" id="CHEBI:57692"/>
    </cofactor>
</comment>
<evidence type="ECO:0000256" key="7">
    <source>
        <dbReference type="ARBA" id="ARBA00023002"/>
    </source>
</evidence>
<dbReference type="Gene3D" id="3.30.390.30">
    <property type="match status" value="1"/>
</dbReference>
<evidence type="ECO:0000256" key="4">
    <source>
        <dbReference type="ARBA" id="ARBA00022714"/>
    </source>
</evidence>
<dbReference type="InterPro" id="IPR017941">
    <property type="entry name" value="Rieske_2Fe-2S"/>
</dbReference>
<keyword evidence="7" id="KW-0560">Oxidoreductase</keyword>
<dbReference type="Gene3D" id="2.102.10.10">
    <property type="entry name" value="Rieske [2Fe-2S] iron-sulphur domain"/>
    <property type="match status" value="1"/>
</dbReference>
<evidence type="ECO:0000313" key="11">
    <source>
        <dbReference type="EMBL" id="CAF9912932.1"/>
    </source>
</evidence>
<dbReference type="PRINTS" id="PR00368">
    <property type="entry name" value="FADPNR"/>
</dbReference>
<protein>
    <recommendedName>
        <fullName evidence="10">Rieske domain-containing protein</fullName>
    </recommendedName>
</protein>
<reference evidence="11" key="1">
    <citation type="submission" date="2021-03" db="EMBL/GenBank/DDBJ databases">
        <authorList>
            <person name="Tagirdzhanova G."/>
        </authorList>
    </citation>
    <scope>NUCLEOTIDE SEQUENCE</scope>
</reference>
<keyword evidence="4" id="KW-0001">2Fe-2S</keyword>
<gene>
    <name evidence="11" type="ORF">HETSPECPRED_001256</name>
</gene>
<dbReference type="EMBL" id="CAJPDS010000012">
    <property type="protein sequence ID" value="CAF9912932.1"/>
    <property type="molecule type" value="Genomic_DNA"/>
</dbReference>
<dbReference type="AlphaFoldDB" id="A0A8H3EZ45"/>
<evidence type="ECO:0000256" key="2">
    <source>
        <dbReference type="ARBA" id="ARBA00006442"/>
    </source>
</evidence>
<keyword evidence="8" id="KW-0408">Iron</keyword>
<evidence type="ECO:0000256" key="3">
    <source>
        <dbReference type="ARBA" id="ARBA00022630"/>
    </source>
</evidence>
<dbReference type="CDD" id="cd03478">
    <property type="entry name" value="Rieske_AIFL_N"/>
    <property type="match status" value="1"/>
</dbReference>
<dbReference type="SUPFAM" id="SSF55424">
    <property type="entry name" value="FAD/NAD-linked reductases, dimerisation (C-terminal) domain"/>
    <property type="match status" value="1"/>
</dbReference>
<dbReference type="SUPFAM" id="SSF50022">
    <property type="entry name" value="ISP domain"/>
    <property type="match status" value="1"/>
</dbReference>
<evidence type="ECO:0000313" key="12">
    <source>
        <dbReference type="Proteomes" id="UP000664521"/>
    </source>
</evidence>
<dbReference type="Pfam" id="PF00355">
    <property type="entry name" value="Rieske"/>
    <property type="match status" value="1"/>
</dbReference>
<accession>A0A8H3EZ45</accession>
<dbReference type="Pfam" id="PF14759">
    <property type="entry name" value="Reductase_C"/>
    <property type="match status" value="1"/>
</dbReference>
<evidence type="ECO:0000256" key="9">
    <source>
        <dbReference type="ARBA" id="ARBA00023014"/>
    </source>
</evidence>
<evidence type="ECO:0000256" key="8">
    <source>
        <dbReference type="ARBA" id="ARBA00023004"/>
    </source>
</evidence>
<dbReference type="Proteomes" id="UP000664521">
    <property type="component" value="Unassembled WGS sequence"/>
</dbReference>
<dbReference type="GO" id="GO:0016651">
    <property type="term" value="F:oxidoreductase activity, acting on NAD(P)H"/>
    <property type="evidence" value="ECO:0007669"/>
    <property type="project" value="TreeGrafter"/>
</dbReference>
<organism evidence="11 12">
    <name type="scientific">Heterodermia speciosa</name>
    <dbReference type="NCBI Taxonomy" id="116794"/>
    <lineage>
        <taxon>Eukaryota</taxon>
        <taxon>Fungi</taxon>
        <taxon>Dikarya</taxon>
        <taxon>Ascomycota</taxon>
        <taxon>Pezizomycotina</taxon>
        <taxon>Lecanoromycetes</taxon>
        <taxon>OSLEUM clade</taxon>
        <taxon>Lecanoromycetidae</taxon>
        <taxon>Caliciales</taxon>
        <taxon>Physciaceae</taxon>
        <taxon>Heterodermia</taxon>
    </lineage>
</organism>
<dbReference type="GO" id="GO:0051537">
    <property type="term" value="F:2 iron, 2 sulfur cluster binding"/>
    <property type="evidence" value="ECO:0007669"/>
    <property type="project" value="UniProtKB-KW"/>
</dbReference>
<dbReference type="PANTHER" id="PTHR43557">
    <property type="entry name" value="APOPTOSIS-INDUCING FACTOR 1"/>
    <property type="match status" value="1"/>
</dbReference>
<dbReference type="SUPFAM" id="SSF51905">
    <property type="entry name" value="FAD/NAD(P)-binding domain"/>
    <property type="match status" value="2"/>
</dbReference>
<evidence type="ECO:0000256" key="6">
    <source>
        <dbReference type="ARBA" id="ARBA00022827"/>
    </source>
</evidence>
<dbReference type="InterPro" id="IPR028202">
    <property type="entry name" value="Reductase_C"/>
</dbReference>
<dbReference type="PANTHER" id="PTHR43557:SF2">
    <property type="entry name" value="RIESKE DOMAIN-CONTAINING PROTEIN-RELATED"/>
    <property type="match status" value="1"/>
</dbReference>
<evidence type="ECO:0000259" key="10">
    <source>
        <dbReference type="PROSITE" id="PS51296"/>
    </source>
</evidence>
<proteinExistence type="inferred from homology"/>
<comment type="caution">
    <text evidence="11">The sequence shown here is derived from an EMBL/GenBank/DDBJ whole genome shotgun (WGS) entry which is preliminary data.</text>
</comment>
<dbReference type="OrthoDB" id="6029at2759"/>
<dbReference type="InterPro" id="IPR016156">
    <property type="entry name" value="FAD/NAD-linked_Rdtase_dimer_sf"/>
</dbReference>
<feature type="domain" description="Rieske" evidence="10">
    <location>
        <begin position="7"/>
        <end position="106"/>
    </location>
</feature>
<keyword evidence="9" id="KW-0411">Iron-sulfur</keyword>
<dbReference type="GO" id="GO:0046872">
    <property type="term" value="F:metal ion binding"/>
    <property type="evidence" value="ECO:0007669"/>
    <property type="project" value="UniProtKB-KW"/>
</dbReference>
<name>A0A8H3EZ45_9LECA</name>
<keyword evidence="12" id="KW-1185">Reference proteome</keyword>
<dbReference type="Gene3D" id="3.50.50.60">
    <property type="entry name" value="FAD/NAD(P)-binding domain"/>
    <property type="match status" value="2"/>
</dbReference>
<evidence type="ECO:0000256" key="1">
    <source>
        <dbReference type="ARBA" id="ARBA00001974"/>
    </source>
</evidence>
<dbReference type="GO" id="GO:0005737">
    <property type="term" value="C:cytoplasm"/>
    <property type="evidence" value="ECO:0007669"/>
    <property type="project" value="TreeGrafter"/>
</dbReference>